<name>A0A2T5VGI6_9HYPH</name>
<evidence type="ECO:0000256" key="2">
    <source>
        <dbReference type="ARBA" id="ARBA00022801"/>
    </source>
</evidence>
<evidence type="ECO:0000256" key="1">
    <source>
        <dbReference type="ARBA" id="ARBA00001936"/>
    </source>
</evidence>
<dbReference type="Proteomes" id="UP000244081">
    <property type="component" value="Unassembled WGS sequence"/>
</dbReference>
<dbReference type="InterPro" id="IPR022927">
    <property type="entry name" value="RppH"/>
</dbReference>
<dbReference type="PRINTS" id="PR00502">
    <property type="entry name" value="NUDIXFAMILY"/>
</dbReference>
<dbReference type="EMBL" id="QAYG01000001">
    <property type="protein sequence ID" value="PTW62874.1"/>
    <property type="molecule type" value="Genomic_DNA"/>
</dbReference>
<keyword evidence="2 3" id="KW-0378">Hydrolase</keyword>
<dbReference type="PANTHER" id="PTHR11839">
    <property type="entry name" value="UDP/ADP-SUGAR PYROPHOSPHATASE"/>
    <property type="match status" value="1"/>
</dbReference>
<dbReference type="GO" id="GO:0034432">
    <property type="term" value="F:bis(5'-adenosyl)-pentaphosphatase activity"/>
    <property type="evidence" value="ECO:0007669"/>
    <property type="project" value="TreeGrafter"/>
</dbReference>
<dbReference type="InterPro" id="IPR020476">
    <property type="entry name" value="Nudix_hydrolase"/>
</dbReference>
<reference evidence="5 6" key="1">
    <citation type="submission" date="2018-04" db="EMBL/GenBank/DDBJ databases">
        <title>Genomic Encyclopedia of Archaeal and Bacterial Type Strains, Phase II (KMG-II): from individual species to whole genera.</title>
        <authorList>
            <person name="Goeker M."/>
        </authorList>
    </citation>
    <scope>NUCLEOTIDE SEQUENCE [LARGE SCALE GENOMIC DNA]</scope>
    <source>
        <strain evidence="5 6">DSM 23382</strain>
    </source>
</reference>
<sequence>MTDLPLPCYRPCVGIMLINPAGLVWVGKRTKGGPEHVDATHSWQMPQGGIDAGEEPLSAALRELYEETSVKSVSLLAEAPDWYTYDLPDPVARKSWKGRYHGQAQRWFAFRFEGDEGEIDVIRPPEGNKPEFSQWRWEQAARLPELIIPFKRQVYEDVVSAFAHLTA</sequence>
<proteinExistence type="inferred from homology"/>
<dbReference type="EC" id="3.6.1.-" evidence="3"/>
<comment type="cofactor">
    <cofactor evidence="3">
        <name>a divalent metal cation</name>
        <dbReference type="ChEBI" id="CHEBI:60240"/>
    </cofactor>
</comment>
<accession>A0A2T5VGI6</accession>
<dbReference type="HAMAP" id="MF_00298">
    <property type="entry name" value="Nudix_RppH"/>
    <property type="match status" value="1"/>
</dbReference>
<dbReference type="GO" id="GO:0019693">
    <property type="term" value="P:ribose phosphate metabolic process"/>
    <property type="evidence" value="ECO:0007669"/>
    <property type="project" value="TreeGrafter"/>
</dbReference>
<gene>
    <name evidence="3" type="primary">rppH</name>
    <name evidence="3" type="synonym">nudH</name>
    <name evidence="5" type="ORF">C8N35_101922</name>
</gene>
<dbReference type="SUPFAM" id="SSF55811">
    <property type="entry name" value="Nudix"/>
    <property type="match status" value="1"/>
</dbReference>
<dbReference type="PANTHER" id="PTHR11839:SF22">
    <property type="entry name" value="NUDIX HYDROLASE 26, CHLOROPLASTIC"/>
    <property type="match status" value="1"/>
</dbReference>
<comment type="caution">
    <text evidence="5">The sequence shown here is derived from an EMBL/GenBank/DDBJ whole genome shotgun (WGS) entry which is preliminary data.</text>
</comment>
<comment type="similarity">
    <text evidence="3">Belongs to the Nudix hydrolase family. RppH subfamily.</text>
</comment>
<feature type="domain" description="Nudix hydrolase" evidence="4">
    <location>
        <begin position="8"/>
        <end position="160"/>
    </location>
</feature>
<dbReference type="OrthoDB" id="9816040at2"/>
<evidence type="ECO:0000259" key="4">
    <source>
        <dbReference type="PROSITE" id="PS51462"/>
    </source>
</evidence>
<dbReference type="AlphaFoldDB" id="A0A2T5VGI6"/>
<comment type="cofactor">
    <cofactor evidence="1">
        <name>Mn(2+)</name>
        <dbReference type="ChEBI" id="CHEBI:29035"/>
    </cofactor>
</comment>
<evidence type="ECO:0000313" key="6">
    <source>
        <dbReference type="Proteomes" id="UP000244081"/>
    </source>
</evidence>
<dbReference type="InterPro" id="IPR015797">
    <property type="entry name" value="NUDIX_hydrolase-like_dom_sf"/>
</dbReference>
<dbReference type="RefSeq" id="WP_107988379.1">
    <property type="nucleotide sequence ID" value="NZ_QAYG01000001.1"/>
</dbReference>
<dbReference type="GO" id="GO:0006753">
    <property type="term" value="P:nucleoside phosphate metabolic process"/>
    <property type="evidence" value="ECO:0007669"/>
    <property type="project" value="TreeGrafter"/>
</dbReference>
<dbReference type="PROSITE" id="PS51462">
    <property type="entry name" value="NUDIX"/>
    <property type="match status" value="1"/>
</dbReference>
<evidence type="ECO:0000313" key="5">
    <source>
        <dbReference type="EMBL" id="PTW62874.1"/>
    </source>
</evidence>
<dbReference type="GO" id="GO:0008893">
    <property type="term" value="F:guanosine-3',5'-bis(diphosphate) 3'-diphosphatase activity"/>
    <property type="evidence" value="ECO:0007669"/>
    <property type="project" value="TreeGrafter"/>
</dbReference>
<keyword evidence="6" id="KW-1185">Reference proteome</keyword>
<dbReference type="Gene3D" id="3.90.79.10">
    <property type="entry name" value="Nucleoside Triphosphate Pyrophosphohydrolase"/>
    <property type="match status" value="1"/>
</dbReference>
<protein>
    <recommendedName>
        <fullName evidence="3">RNA pyrophosphohydrolase</fullName>
        <ecNumber evidence="3">3.6.1.-</ecNumber>
    </recommendedName>
    <alternativeName>
        <fullName evidence="3">(Di)nucleoside polyphosphate hydrolase</fullName>
    </alternativeName>
</protein>
<dbReference type="NCBIfam" id="NF001938">
    <property type="entry name" value="PRK00714.1-5"/>
    <property type="match status" value="1"/>
</dbReference>
<feature type="short sequence motif" description="Nudix box" evidence="3">
    <location>
        <begin position="48"/>
        <end position="69"/>
    </location>
</feature>
<dbReference type="CDD" id="cd03671">
    <property type="entry name" value="NUDIX_Ap4A_hydrolase_plant_like"/>
    <property type="match status" value="1"/>
</dbReference>
<dbReference type="Pfam" id="PF00293">
    <property type="entry name" value="NUDIX"/>
    <property type="match status" value="1"/>
</dbReference>
<dbReference type="InterPro" id="IPR000086">
    <property type="entry name" value="NUDIX_hydrolase_dom"/>
</dbReference>
<evidence type="ECO:0000256" key="3">
    <source>
        <dbReference type="HAMAP-Rule" id="MF_00298"/>
    </source>
</evidence>
<comment type="function">
    <text evidence="3">Accelerates the degradation of transcripts by removing pyrophosphate from the 5'-end of triphosphorylated RNA, leading to a more labile monophosphorylated state that can stimulate subsequent ribonuclease cleavage.</text>
</comment>
<organism evidence="5 6">
    <name type="scientific">Breoghania corrubedonensis</name>
    <dbReference type="NCBI Taxonomy" id="665038"/>
    <lineage>
        <taxon>Bacteria</taxon>
        <taxon>Pseudomonadati</taxon>
        <taxon>Pseudomonadota</taxon>
        <taxon>Alphaproteobacteria</taxon>
        <taxon>Hyphomicrobiales</taxon>
        <taxon>Stappiaceae</taxon>
        <taxon>Breoghania</taxon>
    </lineage>
</organism>